<feature type="transmembrane region" description="Helical" evidence="7">
    <location>
        <begin position="50"/>
        <end position="69"/>
    </location>
</feature>
<feature type="transmembrane region" description="Helical" evidence="7">
    <location>
        <begin position="132"/>
        <end position="152"/>
    </location>
</feature>
<dbReference type="PANTHER" id="PTHR40074">
    <property type="entry name" value="O-ACETYLTRANSFERASE WECH"/>
    <property type="match status" value="1"/>
</dbReference>
<dbReference type="InterPro" id="IPR002656">
    <property type="entry name" value="Acyl_transf_3_dom"/>
</dbReference>
<keyword evidence="10" id="KW-1185">Reference proteome</keyword>
<evidence type="ECO:0000256" key="3">
    <source>
        <dbReference type="ARBA" id="ARBA00022475"/>
    </source>
</evidence>
<evidence type="ECO:0000256" key="2">
    <source>
        <dbReference type="ARBA" id="ARBA00007400"/>
    </source>
</evidence>
<dbReference type="PANTHER" id="PTHR40074:SF2">
    <property type="entry name" value="O-ACETYLTRANSFERASE WECH"/>
    <property type="match status" value="1"/>
</dbReference>
<keyword evidence="6 7" id="KW-0472">Membrane</keyword>
<reference evidence="9 10" key="1">
    <citation type="submission" date="2019-04" db="EMBL/GenBank/DDBJ databases">
        <title>Isachenkonia alkalipeptolytica gen. nov. sp. nov. a new anaerobic, alkiliphilic organothrophic bacterium capable to reduce synthesized ferrihydrite isolated from a soda lake.</title>
        <authorList>
            <person name="Toshchakov S.V."/>
            <person name="Zavarzina D.G."/>
            <person name="Zhilina T.N."/>
            <person name="Kostrikina N.A."/>
            <person name="Kublanov I.V."/>
        </authorList>
    </citation>
    <scope>NUCLEOTIDE SEQUENCE [LARGE SCALE GENOMIC DNA]</scope>
    <source>
        <strain evidence="9 10">Z-1701</strain>
    </source>
</reference>
<feature type="domain" description="Acyltransferase 3" evidence="8">
    <location>
        <begin position="7"/>
        <end position="340"/>
    </location>
</feature>
<sequence length="384" mass="44537">MSRKRIQELDLLRTVAIIMVVFVHAITRAIEVHQTNGGLTENMETALLTLRLFATFGTPIFVFLTEFLLSYSYQEGLPSGFFKKRIKYILLPYVSMGVLYAFVMTYEGGGTMNLAGFFQFFRNFAINLTIGFYRHGYFIILVFQFYLLHYFLHSRLKNMNVKTLLGASLTINVAYHLIFHGIQKAGVPYSEELVTIFTWGTAPAWIFYFTCGYVLGRKQEAFHALLDRLDRWVIPFVALSGGFLALMNFSGLLTENSSKRFDMIFFTAAMFLMLYRFARKKEYSLRFTEFISRYSFGIYLLHMFYLFVITEFMIGRTLYLTPVASLTVLTVGSTVLSIATTDFLSQFSWSAYVIGRMEKKKPQPAGEQRKELRLHRERTNLTEY</sequence>
<dbReference type="Pfam" id="PF01757">
    <property type="entry name" value="Acyl_transf_3"/>
    <property type="match status" value="1"/>
</dbReference>
<evidence type="ECO:0000256" key="4">
    <source>
        <dbReference type="ARBA" id="ARBA00022692"/>
    </source>
</evidence>
<accession>A0AA44BEM8</accession>
<comment type="caution">
    <text evidence="9">The sequence shown here is derived from an EMBL/GenBank/DDBJ whole genome shotgun (WGS) entry which is preliminary data.</text>
</comment>
<protein>
    <recommendedName>
        <fullName evidence="8">Acyltransferase 3 domain-containing protein</fullName>
    </recommendedName>
</protein>
<gene>
    <name evidence="9" type="ORF">ISALK_04225</name>
</gene>
<feature type="transmembrane region" description="Helical" evidence="7">
    <location>
        <begin position="299"/>
        <end position="319"/>
    </location>
</feature>
<dbReference type="GO" id="GO:0005886">
    <property type="term" value="C:plasma membrane"/>
    <property type="evidence" value="ECO:0007669"/>
    <property type="project" value="UniProtKB-SubCell"/>
</dbReference>
<feature type="transmembrane region" description="Helical" evidence="7">
    <location>
        <begin position="194"/>
        <end position="215"/>
    </location>
</feature>
<evidence type="ECO:0000256" key="6">
    <source>
        <dbReference type="ARBA" id="ARBA00023136"/>
    </source>
</evidence>
<evidence type="ECO:0000256" key="7">
    <source>
        <dbReference type="SAM" id="Phobius"/>
    </source>
</evidence>
<dbReference type="GO" id="GO:0009246">
    <property type="term" value="P:enterobacterial common antigen biosynthetic process"/>
    <property type="evidence" value="ECO:0007669"/>
    <property type="project" value="TreeGrafter"/>
</dbReference>
<dbReference type="GO" id="GO:0016413">
    <property type="term" value="F:O-acetyltransferase activity"/>
    <property type="evidence" value="ECO:0007669"/>
    <property type="project" value="TreeGrafter"/>
</dbReference>
<feature type="transmembrane region" description="Helical" evidence="7">
    <location>
        <begin position="12"/>
        <end position="30"/>
    </location>
</feature>
<organism evidence="9 10">
    <name type="scientific">Isachenkonia alkalipeptolytica</name>
    <dbReference type="NCBI Taxonomy" id="2565777"/>
    <lineage>
        <taxon>Bacteria</taxon>
        <taxon>Bacillati</taxon>
        <taxon>Bacillota</taxon>
        <taxon>Clostridia</taxon>
        <taxon>Eubacteriales</taxon>
        <taxon>Clostridiaceae</taxon>
        <taxon>Isachenkonia</taxon>
    </lineage>
</organism>
<feature type="transmembrane region" description="Helical" evidence="7">
    <location>
        <begin position="260"/>
        <end position="278"/>
    </location>
</feature>
<dbReference type="Proteomes" id="UP000449710">
    <property type="component" value="Unassembled WGS sequence"/>
</dbReference>
<dbReference type="RefSeq" id="WP_160719390.1">
    <property type="nucleotide sequence ID" value="NZ_SUMG01000003.1"/>
</dbReference>
<dbReference type="EMBL" id="SUMG01000003">
    <property type="protein sequence ID" value="NBG87701.1"/>
    <property type="molecule type" value="Genomic_DNA"/>
</dbReference>
<feature type="transmembrane region" description="Helical" evidence="7">
    <location>
        <begin position="90"/>
        <end position="112"/>
    </location>
</feature>
<feature type="transmembrane region" description="Helical" evidence="7">
    <location>
        <begin position="164"/>
        <end position="182"/>
    </location>
</feature>
<keyword evidence="5 7" id="KW-1133">Transmembrane helix</keyword>
<keyword evidence="3" id="KW-1003">Cell membrane</keyword>
<comment type="subcellular location">
    <subcellularLocation>
        <location evidence="1">Cell membrane</location>
        <topology evidence="1">Multi-pass membrane protein</topology>
    </subcellularLocation>
</comment>
<proteinExistence type="inferred from homology"/>
<comment type="similarity">
    <text evidence="2">Belongs to the acyltransferase 3 family.</text>
</comment>
<evidence type="ECO:0000313" key="9">
    <source>
        <dbReference type="EMBL" id="NBG87701.1"/>
    </source>
</evidence>
<evidence type="ECO:0000256" key="1">
    <source>
        <dbReference type="ARBA" id="ARBA00004651"/>
    </source>
</evidence>
<feature type="transmembrane region" description="Helical" evidence="7">
    <location>
        <begin position="236"/>
        <end position="254"/>
    </location>
</feature>
<evidence type="ECO:0000259" key="8">
    <source>
        <dbReference type="Pfam" id="PF01757"/>
    </source>
</evidence>
<name>A0AA44BEM8_9CLOT</name>
<dbReference type="AlphaFoldDB" id="A0AA44BEM8"/>
<keyword evidence="4 7" id="KW-0812">Transmembrane</keyword>
<evidence type="ECO:0000313" key="10">
    <source>
        <dbReference type="Proteomes" id="UP000449710"/>
    </source>
</evidence>
<evidence type="ECO:0000256" key="5">
    <source>
        <dbReference type="ARBA" id="ARBA00022989"/>
    </source>
</evidence>